<evidence type="ECO:0000313" key="2">
    <source>
        <dbReference type="EMBL" id="MBW0460670.1"/>
    </source>
</evidence>
<sequence>MLRLQKPQPSQNPRTFATSTPGTFPRAARFSKRVHIITPTQKPESVTIPKRKVVKVKAKDYNLNFYGSDFEDFIKRAEMITPIEGENERDLAIQIAFWSEDKDIRYEIEGMP</sequence>
<feature type="compositionally biased region" description="Polar residues" evidence="1">
    <location>
        <begin position="7"/>
        <end position="22"/>
    </location>
</feature>
<organism evidence="2 3">
    <name type="scientific">Austropuccinia psidii MF-1</name>
    <dbReference type="NCBI Taxonomy" id="1389203"/>
    <lineage>
        <taxon>Eukaryota</taxon>
        <taxon>Fungi</taxon>
        <taxon>Dikarya</taxon>
        <taxon>Basidiomycota</taxon>
        <taxon>Pucciniomycotina</taxon>
        <taxon>Pucciniomycetes</taxon>
        <taxon>Pucciniales</taxon>
        <taxon>Sphaerophragmiaceae</taxon>
        <taxon>Austropuccinia</taxon>
    </lineage>
</organism>
<protein>
    <submittedName>
        <fullName evidence="2">Uncharacterized protein</fullName>
    </submittedName>
</protein>
<proteinExistence type="predicted"/>
<comment type="caution">
    <text evidence="2">The sequence shown here is derived from an EMBL/GenBank/DDBJ whole genome shotgun (WGS) entry which is preliminary data.</text>
</comment>
<feature type="region of interest" description="Disordered" evidence="1">
    <location>
        <begin position="1"/>
        <end position="24"/>
    </location>
</feature>
<dbReference type="AlphaFoldDB" id="A0A9Q3B8U1"/>
<evidence type="ECO:0000313" key="3">
    <source>
        <dbReference type="Proteomes" id="UP000765509"/>
    </source>
</evidence>
<reference evidence="2" key="1">
    <citation type="submission" date="2021-03" db="EMBL/GenBank/DDBJ databases">
        <title>Draft genome sequence of rust myrtle Austropuccinia psidii MF-1, a brazilian biotype.</title>
        <authorList>
            <person name="Quecine M.C."/>
            <person name="Pachon D.M.R."/>
            <person name="Bonatelli M.L."/>
            <person name="Correr F.H."/>
            <person name="Franceschini L.M."/>
            <person name="Leite T.F."/>
            <person name="Margarido G.R.A."/>
            <person name="Almeida C.A."/>
            <person name="Ferrarezi J.A."/>
            <person name="Labate C.A."/>
        </authorList>
    </citation>
    <scope>NUCLEOTIDE SEQUENCE</scope>
    <source>
        <strain evidence="2">MF-1</strain>
    </source>
</reference>
<dbReference type="Proteomes" id="UP000765509">
    <property type="component" value="Unassembled WGS sequence"/>
</dbReference>
<name>A0A9Q3B8U1_9BASI</name>
<keyword evidence="3" id="KW-1185">Reference proteome</keyword>
<accession>A0A9Q3B8U1</accession>
<dbReference type="OrthoDB" id="2506366at2759"/>
<evidence type="ECO:0000256" key="1">
    <source>
        <dbReference type="SAM" id="MobiDB-lite"/>
    </source>
</evidence>
<gene>
    <name evidence="2" type="ORF">O181_000385</name>
</gene>
<dbReference type="EMBL" id="AVOT02000045">
    <property type="protein sequence ID" value="MBW0460670.1"/>
    <property type="molecule type" value="Genomic_DNA"/>
</dbReference>